<comment type="caution">
    <text evidence="1">The sequence shown here is derived from an EMBL/GenBank/DDBJ whole genome shotgun (WGS) entry which is preliminary data.</text>
</comment>
<gene>
    <name evidence="1" type="ORF">EZS27_041348</name>
</gene>
<accession>A0A5J4PC60</accession>
<protein>
    <submittedName>
        <fullName evidence="1">Uncharacterized protein</fullName>
    </submittedName>
</protein>
<reference evidence="1" key="1">
    <citation type="submission" date="2019-03" db="EMBL/GenBank/DDBJ databases">
        <title>Single cell metagenomics reveals metabolic interactions within the superorganism composed of flagellate Streblomastix strix and complex community of Bacteroidetes bacteria on its surface.</title>
        <authorList>
            <person name="Treitli S.C."/>
            <person name="Kolisko M."/>
            <person name="Husnik F."/>
            <person name="Keeling P."/>
            <person name="Hampl V."/>
        </authorList>
    </citation>
    <scope>NUCLEOTIDE SEQUENCE</scope>
    <source>
        <strain evidence="1">STM</strain>
    </source>
</reference>
<dbReference type="EMBL" id="SNRY01009492">
    <property type="protein sequence ID" value="KAA6306986.1"/>
    <property type="molecule type" value="Genomic_DNA"/>
</dbReference>
<feature type="non-terminal residue" evidence="1">
    <location>
        <position position="75"/>
    </location>
</feature>
<organism evidence="1">
    <name type="scientific">termite gut metagenome</name>
    <dbReference type="NCBI Taxonomy" id="433724"/>
    <lineage>
        <taxon>unclassified sequences</taxon>
        <taxon>metagenomes</taxon>
        <taxon>organismal metagenomes</taxon>
    </lineage>
</organism>
<name>A0A5J4PC60_9ZZZZ</name>
<sequence>MLAKISSGKSVFGVLSYNQIKVEENQAEVLYRRKMFDSPDGKFSIRDCMDSFYPYLAVNNKTEKVVFHASLNPDP</sequence>
<dbReference type="AlphaFoldDB" id="A0A5J4PC60"/>
<evidence type="ECO:0000313" key="1">
    <source>
        <dbReference type="EMBL" id="KAA6306986.1"/>
    </source>
</evidence>
<proteinExistence type="predicted"/>